<organism evidence="1">
    <name type="scientific">Lepeophtheirus salmonis</name>
    <name type="common">Salmon louse</name>
    <name type="synonym">Caligus salmonis</name>
    <dbReference type="NCBI Taxonomy" id="72036"/>
    <lineage>
        <taxon>Eukaryota</taxon>
        <taxon>Metazoa</taxon>
        <taxon>Ecdysozoa</taxon>
        <taxon>Arthropoda</taxon>
        <taxon>Crustacea</taxon>
        <taxon>Multicrustacea</taxon>
        <taxon>Hexanauplia</taxon>
        <taxon>Copepoda</taxon>
        <taxon>Siphonostomatoida</taxon>
        <taxon>Caligidae</taxon>
        <taxon>Lepeophtheirus</taxon>
    </lineage>
</organism>
<sequence length="96" mass="11073">NYITKISESCGCFKEARFAWGCYRSWVYTNPFPCKVCLLIESPWLASTDDDGFTKVVISELRSIFINILLDSHKPGSFVKIKCICIKILYTRIPNR</sequence>
<dbReference type="EMBL" id="HACA01016890">
    <property type="protein sequence ID" value="CDW34251.1"/>
    <property type="molecule type" value="Transcribed_RNA"/>
</dbReference>
<reference evidence="1" key="1">
    <citation type="submission" date="2014-05" db="EMBL/GenBank/DDBJ databases">
        <authorList>
            <person name="Chronopoulou M."/>
        </authorList>
    </citation>
    <scope>NUCLEOTIDE SEQUENCE</scope>
    <source>
        <tissue evidence="1">Whole organism</tissue>
    </source>
</reference>
<accession>A0A0K2U971</accession>
<proteinExistence type="predicted"/>
<protein>
    <submittedName>
        <fullName evidence="1">Uncharacterized protein</fullName>
    </submittedName>
</protein>
<feature type="non-terminal residue" evidence="1">
    <location>
        <position position="1"/>
    </location>
</feature>
<evidence type="ECO:0000313" key="1">
    <source>
        <dbReference type="EMBL" id="CDW34251.1"/>
    </source>
</evidence>
<name>A0A0K2U971_LEPSM</name>
<dbReference type="AlphaFoldDB" id="A0A0K2U971"/>